<feature type="transmembrane region" description="Helical" evidence="1">
    <location>
        <begin position="31"/>
        <end position="48"/>
    </location>
</feature>
<dbReference type="Proteomes" id="UP000217784">
    <property type="component" value="Unassembled WGS sequence"/>
</dbReference>
<comment type="caution">
    <text evidence="2">The sequence shown here is derived from an EMBL/GenBank/DDBJ whole genome shotgun (WGS) entry which is preliminary data.</text>
</comment>
<keyword evidence="3" id="KW-1185">Reference proteome</keyword>
<keyword evidence="1" id="KW-0472">Membrane</keyword>
<dbReference type="EMBL" id="LMVM01000007">
    <property type="protein sequence ID" value="PAV05368.1"/>
    <property type="molecule type" value="Genomic_DNA"/>
</dbReference>
<evidence type="ECO:0000313" key="3">
    <source>
        <dbReference type="Proteomes" id="UP000217784"/>
    </source>
</evidence>
<sequence>MKEQDTLFLMALVGVGAIIMSTLAVFEQWVIVAPLTIAVVILAFLLLYQNRHKFAHLAESIEKGAFIVALILFILSFIYLYKPA</sequence>
<gene>
    <name evidence="2" type="ORF">ASJ80_10115</name>
</gene>
<feature type="transmembrane region" description="Helical" evidence="1">
    <location>
        <begin position="7"/>
        <end position="25"/>
    </location>
</feature>
<evidence type="ECO:0000256" key="1">
    <source>
        <dbReference type="SAM" id="Phobius"/>
    </source>
</evidence>
<dbReference type="AlphaFoldDB" id="A0A2A2H7L1"/>
<proteinExistence type="predicted"/>
<name>A0A2A2H7L1_METBR</name>
<accession>A0A2A2H7L1</accession>
<reference evidence="2 3" key="1">
    <citation type="journal article" date="2017" name="BMC Genomics">
        <title>Genomic analysis of methanogenic archaea reveals a shift towards energy conservation.</title>
        <authorList>
            <person name="Gilmore S.P."/>
            <person name="Henske J.K."/>
            <person name="Sexton J.A."/>
            <person name="Solomon K.V."/>
            <person name="Seppala S."/>
            <person name="Yoo J.I."/>
            <person name="Huyett L.M."/>
            <person name="Pressman A."/>
            <person name="Cogan J.Z."/>
            <person name="Kivenson V."/>
            <person name="Peng X."/>
            <person name="Tan Y."/>
            <person name="Valentine D.L."/>
            <person name="O'Malley M.A."/>
        </authorList>
    </citation>
    <scope>NUCLEOTIDE SEQUENCE [LARGE SCALE GENOMIC DNA]</scope>
    <source>
        <strain evidence="2 3">M.o.H.</strain>
    </source>
</reference>
<feature type="transmembrane region" description="Helical" evidence="1">
    <location>
        <begin position="60"/>
        <end position="81"/>
    </location>
</feature>
<keyword evidence="1" id="KW-1133">Transmembrane helix</keyword>
<evidence type="ECO:0000313" key="2">
    <source>
        <dbReference type="EMBL" id="PAV05368.1"/>
    </source>
</evidence>
<dbReference type="OrthoDB" id="68250at2157"/>
<keyword evidence="1" id="KW-0812">Transmembrane</keyword>
<protein>
    <submittedName>
        <fullName evidence="2">Hydrogenase</fullName>
    </submittedName>
</protein>
<organism evidence="2 3">
    <name type="scientific">Methanobacterium bryantii</name>
    <dbReference type="NCBI Taxonomy" id="2161"/>
    <lineage>
        <taxon>Archaea</taxon>
        <taxon>Methanobacteriati</taxon>
        <taxon>Methanobacteriota</taxon>
        <taxon>Methanomada group</taxon>
        <taxon>Methanobacteria</taxon>
        <taxon>Methanobacteriales</taxon>
        <taxon>Methanobacteriaceae</taxon>
        <taxon>Methanobacterium</taxon>
    </lineage>
</organism>